<proteinExistence type="predicted"/>
<keyword evidence="1" id="KW-0677">Repeat</keyword>
<dbReference type="Proteomes" id="UP001266305">
    <property type="component" value="Unassembled WGS sequence"/>
</dbReference>
<comment type="caution">
    <text evidence="3">The sequence shown here is derived from an EMBL/GenBank/DDBJ whole genome shotgun (WGS) entry which is preliminary data.</text>
</comment>
<dbReference type="InterPro" id="IPR038185">
    <property type="entry name" value="MyTH4_dom_sf"/>
</dbReference>
<protein>
    <submittedName>
        <fullName evidence="3">Pleckstrin y domain-containing H member 1</fullName>
    </submittedName>
</protein>
<name>A0ABQ9V4V0_SAGOE</name>
<accession>A0ABQ9V4V0</accession>
<dbReference type="EMBL" id="JASSZA010000008">
    <property type="protein sequence ID" value="KAK2104369.1"/>
    <property type="molecule type" value="Genomic_DNA"/>
</dbReference>
<gene>
    <name evidence="3" type="primary">PLEKHH1_3</name>
    <name evidence="3" type="ORF">P7K49_018225</name>
</gene>
<reference evidence="3 4" key="1">
    <citation type="submission" date="2023-05" db="EMBL/GenBank/DDBJ databases">
        <title>B98-5 Cell Line De Novo Hybrid Assembly: An Optical Mapping Approach.</title>
        <authorList>
            <person name="Kananen K."/>
            <person name="Auerbach J.A."/>
            <person name="Kautto E."/>
            <person name="Blachly J.S."/>
        </authorList>
    </citation>
    <scope>NUCLEOTIDE SEQUENCE [LARGE SCALE GENOMIC DNA]</scope>
    <source>
        <strain evidence="3">B95-8</strain>
        <tissue evidence="3">Cell line</tissue>
    </source>
</reference>
<dbReference type="PANTHER" id="PTHR22903">
    <property type="entry name" value="PLEKHH PROTEIN"/>
    <property type="match status" value="1"/>
</dbReference>
<dbReference type="Gene3D" id="1.25.40.530">
    <property type="entry name" value="MyTH4 domain"/>
    <property type="match status" value="1"/>
</dbReference>
<evidence type="ECO:0000313" key="3">
    <source>
        <dbReference type="EMBL" id="KAK2104369.1"/>
    </source>
</evidence>
<dbReference type="PROSITE" id="PS51016">
    <property type="entry name" value="MYTH4"/>
    <property type="match status" value="1"/>
</dbReference>
<keyword evidence="4" id="KW-1185">Reference proteome</keyword>
<evidence type="ECO:0000256" key="1">
    <source>
        <dbReference type="ARBA" id="ARBA00022737"/>
    </source>
</evidence>
<dbReference type="InterPro" id="IPR000857">
    <property type="entry name" value="MyTH4_dom"/>
</dbReference>
<evidence type="ECO:0000259" key="2">
    <source>
        <dbReference type="PROSITE" id="PS51016"/>
    </source>
</evidence>
<evidence type="ECO:0000313" key="4">
    <source>
        <dbReference type="Proteomes" id="UP001266305"/>
    </source>
</evidence>
<sequence length="86" mass="9986">MSRVYYIPLFLCLFRNETGQYATYCQRAVERTLQAGEREARPSRMEVVSILLRNPFHHSLPFSIPVHFTNGTYQRIPQGQVDAKSP</sequence>
<feature type="domain" description="MyTH4" evidence="2">
    <location>
        <begin position="1"/>
        <end position="51"/>
    </location>
</feature>
<dbReference type="PANTHER" id="PTHR22903:SF4">
    <property type="entry name" value="PLECKSTRIN HOMOLOGY DOMAIN-CONTAINING FAMILY H MEMBER 1"/>
    <property type="match status" value="1"/>
</dbReference>
<organism evidence="3 4">
    <name type="scientific">Saguinus oedipus</name>
    <name type="common">Cotton-top tamarin</name>
    <name type="synonym">Oedipomidas oedipus</name>
    <dbReference type="NCBI Taxonomy" id="9490"/>
    <lineage>
        <taxon>Eukaryota</taxon>
        <taxon>Metazoa</taxon>
        <taxon>Chordata</taxon>
        <taxon>Craniata</taxon>
        <taxon>Vertebrata</taxon>
        <taxon>Euteleostomi</taxon>
        <taxon>Mammalia</taxon>
        <taxon>Eutheria</taxon>
        <taxon>Euarchontoglires</taxon>
        <taxon>Primates</taxon>
        <taxon>Haplorrhini</taxon>
        <taxon>Platyrrhini</taxon>
        <taxon>Cebidae</taxon>
        <taxon>Callitrichinae</taxon>
        <taxon>Saguinus</taxon>
    </lineage>
</organism>